<comment type="caution">
    <text evidence="1">The sequence shown here is derived from an EMBL/GenBank/DDBJ whole genome shotgun (WGS) entry which is preliminary data.</text>
</comment>
<gene>
    <name evidence="1" type="ORF">J2T09_002921</name>
</gene>
<reference evidence="1 2" key="1">
    <citation type="submission" date="2023-07" db="EMBL/GenBank/DDBJ databases">
        <title>Sorghum-associated microbial communities from plants grown in Nebraska, USA.</title>
        <authorList>
            <person name="Schachtman D."/>
        </authorList>
    </citation>
    <scope>NUCLEOTIDE SEQUENCE [LARGE SCALE GENOMIC DNA]</scope>
    <source>
        <strain evidence="1 2">DS1307</strain>
    </source>
</reference>
<protein>
    <submittedName>
        <fullName evidence="1">Uncharacterized protein</fullName>
    </submittedName>
</protein>
<dbReference type="EMBL" id="JAUSRF010000009">
    <property type="protein sequence ID" value="MDP9838154.1"/>
    <property type="molecule type" value="Genomic_DNA"/>
</dbReference>
<accession>A0ABT9PUL0</accession>
<organism evidence="1 2">
    <name type="scientific">Neorhizobium huautlense</name>
    <dbReference type="NCBI Taxonomy" id="67774"/>
    <lineage>
        <taxon>Bacteria</taxon>
        <taxon>Pseudomonadati</taxon>
        <taxon>Pseudomonadota</taxon>
        <taxon>Alphaproteobacteria</taxon>
        <taxon>Hyphomicrobiales</taxon>
        <taxon>Rhizobiaceae</taxon>
        <taxon>Rhizobium/Agrobacterium group</taxon>
        <taxon>Neorhizobium</taxon>
    </lineage>
</organism>
<dbReference type="Proteomes" id="UP001241472">
    <property type="component" value="Unassembled WGS sequence"/>
</dbReference>
<proteinExistence type="predicted"/>
<sequence>MTTNTRPIHSGFETLQIAGLYARTTEGRHHFGSVTNEQLTASGFARRGTLTRPTSIFADFRER</sequence>
<name>A0ABT9PUL0_9HYPH</name>
<evidence type="ECO:0000313" key="2">
    <source>
        <dbReference type="Proteomes" id="UP001241472"/>
    </source>
</evidence>
<dbReference type="RefSeq" id="WP_306835748.1">
    <property type="nucleotide sequence ID" value="NZ_JAUSRF010000009.1"/>
</dbReference>
<keyword evidence="2" id="KW-1185">Reference proteome</keyword>
<evidence type="ECO:0000313" key="1">
    <source>
        <dbReference type="EMBL" id="MDP9838154.1"/>
    </source>
</evidence>